<accession>A0A016S727</accession>
<comment type="caution">
    <text evidence="4">The sequence shown here is derived from an EMBL/GenBank/DDBJ whole genome shotgun (WGS) entry which is preliminary data.</text>
</comment>
<dbReference type="OrthoDB" id="6236007at2759"/>
<dbReference type="EMBL" id="JARK01001614">
    <property type="protein sequence ID" value="EYB86443.1"/>
    <property type="molecule type" value="Genomic_DNA"/>
</dbReference>
<evidence type="ECO:0000256" key="2">
    <source>
        <dbReference type="SAM" id="SignalP"/>
    </source>
</evidence>
<dbReference type="CDD" id="cd19941">
    <property type="entry name" value="TIL"/>
    <property type="match status" value="1"/>
</dbReference>
<dbReference type="Proteomes" id="UP000024635">
    <property type="component" value="Unassembled WGS sequence"/>
</dbReference>
<reference evidence="5" key="1">
    <citation type="journal article" date="2015" name="Nat. Genet.">
        <title>The genome and transcriptome of the zoonotic hookworm Ancylostoma ceylanicum identify infection-specific gene families.</title>
        <authorList>
            <person name="Schwarz E.M."/>
            <person name="Hu Y."/>
            <person name="Antoshechkin I."/>
            <person name="Miller M.M."/>
            <person name="Sternberg P.W."/>
            <person name="Aroian R.V."/>
        </authorList>
    </citation>
    <scope>NUCLEOTIDE SEQUENCE</scope>
    <source>
        <strain evidence="5">HY135</strain>
    </source>
</reference>
<dbReference type="Gene3D" id="2.10.25.10">
    <property type="entry name" value="Laminin"/>
    <property type="match status" value="1"/>
</dbReference>
<dbReference type="InterPro" id="IPR036084">
    <property type="entry name" value="Ser_inhib-like_sf"/>
</dbReference>
<sequence length="122" mass="13202">MIALLLFYFDIIATFSAVQGRSITGCSPDEVLNNCGNLCELTCEMVTGIPRPCSPACGCPACVCKENTYRLNGSCVPMEVCEKYVQDGSSEGSGESCPWFCLSSYSAGQNYIAFSNFLHNFC</sequence>
<feature type="chain" id="PRO_5001489049" description="TIL domain-containing protein" evidence="2">
    <location>
        <begin position="21"/>
        <end position="122"/>
    </location>
</feature>
<organism evidence="4 5">
    <name type="scientific">Ancylostoma ceylanicum</name>
    <dbReference type="NCBI Taxonomy" id="53326"/>
    <lineage>
        <taxon>Eukaryota</taxon>
        <taxon>Metazoa</taxon>
        <taxon>Ecdysozoa</taxon>
        <taxon>Nematoda</taxon>
        <taxon>Chromadorea</taxon>
        <taxon>Rhabditida</taxon>
        <taxon>Rhabditina</taxon>
        <taxon>Rhabditomorpha</taxon>
        <taxon>Strongyloidea</taxon>
        <taxon>Ancylostomatidae</taxon>
        <taxon>Ancylostomatinae</taxon>
        <taxon>Ancylostoma</taxon>
    </lineage>
</organism>
<evidence type="ECO:0000313" key="5">
    <source>
        <dbReference type="Proteomes" id="UP000024635"/>
    </source>
</evidence>
<dbReference type="GO" id="GO:0004867">
    <property type="term" value="F:serine-type endopeptidase inhibitor activity"/>
    <property type="evidence" value="ECO:0007669"/>
    <property type="project" value="UniProtKB-KW"/>
</dbReference>
<keyword evidence="1" id="KW-0646">Protease inhibitor</keyword>
<name>A0A016S727_9BILA</name>
<feature type="signal peptide" evidence="2">
    <location>
        <begin position="1"/>
        <end position="20"/>
    </location>
</feature>
<keyword evidence="1" id="KW-0722">Serine protease inhibitor</keyword>
<dbReference type="InterPro" id="IPR002919">
    <property type="entry name" value="TIL_dom"/>
</dbReference>
<proteinExistence type="predicted"/>
<dbReference type="SUPFAM" id="SSF57567">
    <property type="entry name" value="Serine protease inhibitors"/>
    <property type="match status" value="1"/>
</dbReference>
<evidence type="ECO:0000313" key="4">
    <source>
        <dbReference type="EMBL" id="EYB86443.1"/>
    </source>
</evidence>
<keyword evidence="2" id="KW-0732">Signal</keyword>
<protein>
    <recommendedName>
        <fullName evidence="3">TIL domain-containing protein</fullName>
    </recommendedName>
</protein>
<evidence type="ECO:0000256" key="1">
    <source>
        <dbReference type="ARBA" id="ARBA00022900"/>
    </source>
</evidence>
<dbReference type="Pfam" id="PF01826">
    <property type="entry name" value="TIL"/>
    <property type="match status" value="1"/>
</dbReference>
<evidence type="ECO:0000259" key="3">
    <source>
        <dbReference type="Pfam" id="PF01826"/>
    </source>
</evidence>
<dbReference type="AlphaFoldDB" id="A0A016S727"/>
<keyword evidence="5" id="KW-1185">Reference proteome</keyword>
<gene>
    <name evidence="4" type="primary">Acey_s0278.g1139</name>
    <name evidence="4" type="ORF">Y032_0278g1139</name>
</gene>
<feature type="domain" description="TIL" evidence="3">
    <location>
        <begin position="26"/>
        <end position="81"/>
    </location>
</feature>